<accession>A8NAW6</accession>
<feature type="compositionally biased region" description="Low complexity" evidence="1">
    <location>
        <begin position="47"/>
        <end position="56"/>
    </location>
</feature>
<organism evidence="3 4">
    <name type="scientific">Coprinopsis cinerea (strain Okayama-7 / 130 / ATCC MYA-4618 / FGSC 9003)</name>
    <name type="common">Inky cap fungus</name>
    <name type="synonym">Hormographiella aspergillata</name>
    <dbReference type="NCBI Taxonomy" id="240176"/>
    <lineage>
        <taxon>Eukaryota</taxon>
        <taxon>Fungi</taxon>
        <taxon>Dikarya</taxon>
        <taxon>Basidiomycota</taxon>
        <taxon>Agaricomycotina</taxon>
        <taxon>Agaricomycetes</taxon>
        <taxon>Agaricomycetidae</taxon>
        <taxon>Agaricales</taxon>
        <taxon>Agaricineae</taxon>
        <taxon>Psathyrellaceae</taxon>
        <taxon>Coprinopsis</taxon>
    </lineage>
</organism>
<dbReference type="VEuPathDB" id="FungiDB:CC1G_07019"/>
<feature type="compositionally biased region" description="Basic and acidic residues" evidence="1">
    <location>
        <begin position="741"/>
        <end position="752"/>
    </location>
</feature>
<dbReference type="RefSeq" id="XP_001831968.2">
    <property type="nucleotide sequence ID" value="XM_001831916.2"/>
</dbReference>
<feature type="region of interest" description="Disordered" evidence="1">
    <location>
        <begin position="661"/>
        <end position="752"/>
    </location>
</feature>
<evidence type="ECO:0000313" key="4">
    <source>
        <dbReference type="Proteomes" id="UP000001861"/>
    </source>
</evidence>
<dbReference type="EMBL" id="AACS02000009">
    <property type="protein sequence ID" value="EAU89867.2"/>
    <property type="molecule type" value="Genomic_DNA"/>
</dbReference>
<proteinExistence type="predicted"/>
<reference evidence="3 4" key="1">
    <citation type="journal article" date="2010" name="Proc. Natl. Acad. Sci. U.S.A.">
        <title>Insights into evolution of multicellular fungi from the assembled chromosomes of the mushroom Coprinopsis cinerea (Coprinus cinereus).</title>
        <authorList>
            <person name="Stajich J.E."/>
            <person name="Wilke S.K."/>
            <person name="Ahren D."/>
            <person name="Au C.H."/>
            <person name="Birren B.W."/>
            <person name="Borodovsky M."/>
            <person name="Burns C."/>
            <person name="Canback B."/>
            <person name="Casselton L.A."/>
            <person name="Cheng C.K."/>
            <person name="Deng J."/>
            <person name="Dietrich F.S."/>
            <person name="Fargo D.C."/>
            <person name="Farman M.L."/>
            <person name="Gathman A.C."/>
            <person name="Goldberg J."/>
            <person name="Guigo R."/>
            <person name="Hoegger P.J."/>
            <person name="Hooker J.B."/>
            <person name="Huggins A."/>
            <person name="James T.Y."/>
            <person name="Kamada T."/>
            <person name="Kilaru S."/>
            <person name="Kodira C."/>
            <person name="Kues U."/>
            <person name="Kupfer D."/>
            <person name="Kwan H.S."/>
            <person name="Lomsadze A."/>
            <person name="Li W."/>
            <person name="Lilly W.W."/>
            <person name="Ma L.J."/>
            <person name="Mackey A.J."/>
            <person name="Manning G."/>
            <person name="Martin F."/>
            <person name="Muraguchi H."/>
            <person name="Natvig D.O."/>
            <person name="Palmerini H."/>
            <person name="Ramesh M.A."/>
            <person name="Rehmeyer C.J."/>
            <person name="Roe B.A."/>
            <person name="Shenoy N."/>
            <person name="Stanke M."/>
            <person name="Ter-Hovhannisyan V."/>
            <person name="Tunlid A."/>
            <person name="Velagapudi R."/>
            <person name="Vision T.J."/>
            <person name="Zeng Q."/>
            <person name="Zolan M.E."/>
            <person name="Pukkila P.J."/>
        </authorList>
    </citation>
    <scope>NUCLEOTIDE SEQUENCE [LARGE SCALE GENOMIC DNA]</scope>
    <source>
        <strain evidence="4">Okayama-7 / 130 / ATCC MYA-4618 / FGSC 9003</strain>
    </source>
</reference>
<dbReference type="Pfam" id="PF17667">
    <property type="entry name" value="Pkinase_fungal"/>
    <property type="match status" value="1"/>
</dbReference>
<evidence type="ECO:0000256" key="1">
    <source>
        <dbReference type="SAM" id="MobiDB-lite"/>
    </source>
</evidence>
<dbReference type="PANTHER" id="PTHR38248:SF2">
    <property type="entry name" value="FUNK1 11"/>
    <property type="match status" value="1"/>
</dbReference>
<dbReference type="KEGG" id="cci:CC1G_07019"/>
<dbReference type="PROSITE" id="PS50011">
    <property type="entry name" value="PROTEIN_KINASE_DOM"/>
    <property type="match status" value="1"/>
</dbReference>
<dbReference type="PANTHER" id="PTHR38248">
    <property type="entry name" value="FUNK1 6"/>
    <property type="match status" value="1"/>
</dbReference>
<dbReference type="OrthoDB" id="3271139at2759"/>
<gene>
    <name evidence="3" type="ORF">CC1G_07019</name>
</gene>
<dbReference type="HOGENOM" id="CLU_011584_0_2_1"/>
<dbReference type="eggNOG" id="ENOG502RSE5">
    <property type="taxonomic scope" value="Eukaryota"/>
</dbReference>
<dbReference type="InParanoid" id="A8NAW6"/>
<dbReference type="Proteomes" id="UP000001861">
    <property type="component" value="Unassembled WGS sequence"/>
</dbReference>
<dbReference type="SUPFAM" id="SSF56112">
    <property type="entry name" value="Protein kinase-like (PK-like)"/>
    <property type="match status" value="1"/>
</dbReference>
<dbReference type="GO" id="GO:0004672">
    <property type="term" value="F:protein kinase activity"/>
    <property type="evidence" value="ECO:0007669"/>
    <property type="project" value="InterPro"/>
</dbReference>
<dbReference type="InterPro" id="IPR040976">
    <property type="entry name" value="Pkinase_fungal"/>
</dbReference>
<dbReference type="OMA" id="CMETNEN"/>
<protein>
    <submittedName>
        <fullName evidence="3">Other/FunK1 protein kinase</fullName>
    </submittedName>
</protein>
<feature type="domain" description="Protein kinase" evidence="2">
    <location>
        <begin position="244"/>
        <end position="642"/>
    </location>
</feature>
<name>A8NAW6_COPC7</name>
<comment type="caution">
    <text evidence="3">The sequence shown here is derived from an EMBL/GenBank/DDBJ whole genome shotgun (WGS) entry which is preliminary data.</text>
</comment>
<evidence type="ECO:0000259" key="2">
    <source>
        <dbReference type="PROSITE" id="PS50011"/>
    </source>
</evidence>
<keyword evidence="4" id="KW-1185">Reference proteome</keyword>
<keyword evidence="3" id="KW-0418">Kinase</keyword>
<sequence length="752" mass="85452">MGSDVVSLGIEKFIEQQLPERQVELDVVVADLKKRKALVYRGRSKVKSSSQKQSSSGHPSPRVLSHTFKKFKTLFQSDTTTKPSRVMKTLQTIVATVRSALARVTNCEVADYALRLEDNIESTVHGCITSKLDGPVRSTDVLVPIMGIDSGDVHLSPKEIDFILMSLIARIMNKDARRKFCFAVTFEGPEVTLWKFTRSLHIKSTAFDMSEYPDLLIQLFVSLLGARNDLLGYDPLVTLLPDENYIYEMPSDGDTGPRYYRTIASICDTQASYVTGRCLRVWEVEQVESVANPVRVPGTPTRVLKDVFLDSGMRTESDIQEELFADIANLAADDSWTSRPLLRDFPRSDIDALADTLEGEKFKRFFSCIIAKHVGAADEVGGVFASLSPSSASEDTPPPPKRRCLFVYEHVCTALNDIPVLGDAVEILKQALIPLHLMFCAGWVHRDVSPGNILALRATSDEPWVVKLSDLEHAKRFPDPESPGEKNVTGTPYFIAYEIIYGYQLFPATADPKFPSWSYKYVPIVHSFQHDLESIFWIILWLISMRIDQEVPREFGKTYFQQRVDHGYALARYRAFTKPLYIQTDLEKSLRPTSLLRSRFVSTLENLRKDLYEQYISRNKEARYHDPSSYSWIMSKAFNKFFDAVDECKDRWGDIALMVDSKPRKVSPPPPPPSSSLNQGDDVTPPIKRRARDSGEEGRASKRVRINAAEERPIVPRWTGPKTRSMTRNEGRITRSTTRWLQEEEKQKKRRL</sequence>
<dbReference type="InterPro" id="IPR000719">
    <property type="entry name" value="Prot_kinase_dom"/>
</dbReference>
<dbReference type="Gene3D" id="1.10.510.10">
    <property type="entry name" value="Transferase(Phosphotransferase) domain 1"/>
    <property type="match status" value="1"/>
</dbReference>
<dbReference type="GeneID" id="6008450"/>
<dbReference type="GO" id="GO:0005524">
    <property type="term" value="F:ATP binding"/>
    <property type="evidence" value="ECO:0007669"/>
    <property type="project" value="InterPro"/>
</dbReference>
<keyword evidence="3" id="KW-0808">Transferase</keyword>
<dbReference type="InterPro" id="IPR011009">
    <property type="entry name" value="Kinase-like_dom_sf"/>
</dbReference>
<feature type="region of interest" description="Disordered" evidence="1">
    <location>
        <begin position="43"/>
        <end position="62"/>
    </location>
</feature>
<evidence type="ECO:0000313" key="3">
    <source>
        <dbReference type="EMBL" id="EAU89867.2"/>
    </source>
</evidence>
<dbReference type="AlphaFoldDB" id="A8NAW6"/>